<keyword evidence="3" id="KW-1185">Reference proteome</keyword>
<reference evidence="2" key="1">
    <citation type="submission" date="2017-07" db="EMBL/GenBank/DDBJ databases">
        <title>Taro Niue Genome Assembly and Annotation.</title>
        <authorList>
            <person name="Atibalentja N."/>
            <person name="Keating K."/>
            <person name="Fields C.J."/>
        </authorList>
    </citation>
    <scope>NUCLEOTIDE SEQUENCE</scope>
    <source>
        <strain evidence="2">Niue_2</strain>
        <tissue evidence="2">Leaf</tissue>
    </source>
</reference>
<feature type="compositionally biased region" description="Polar residues" evidence="1">
    <location>
        <begin position="53"/>
        <end position="76"/>
    </location>
</feature>
<feature type="region of interest" description="Disordered" evidence="1">
    <location>
        <begin position="49"/>
        <end position="111"/>
    </location>
</feature>
<proteinExistence type="predicted"/>
<protein>
    <submittedName>
        <fullName evidence="2">Uncharacterized protein</fullName>
    </submittedName>
</protein>
<sequence>GSSPTSEHARTSHNLPIHTEPSASSHGNCTTRRHAFYDRPTTLQYLLEALETRGQQTGARENENQVGVNPSAAKNNRQSKRPHPMPLRSCSQRPLTWTPIGQRPPLAANSN</sequence>
<evidence type="ECO:0000313" key="3">
    <source>
        <dbReference type="Proteomes" id="UP000652761"/>
    </source>
</evidence>
<accession>A0A843UUV2</accession>
<dbReference type="EMBL" id="NMUH01000769">
    <property type="protein sequence ID" value="MQL84543.1"/>
    <property type="molecule type" value="Genomic_DNA"/>
</dbReference>
<feature type="non-terminal residue" evidence="2">
    <location>
        <position position="1"/>
    </location>
</feature>
<evidence type="ECO:0000313" key="2">
    <source>
        <dbReference type="EMBL" id="MQL84543.1"/>
    </source>
</evidence>
<organism evidence="2 3">
    <name type="scientific">Colocasia esculenta</name>
    <name type="common">Wild taro</name>
    <name type="synonym">Arum esculentum</name>
    <dbReference type="NCBI Taxonomy" id="4460"/>
    <lineage>
        <taxon>Eukaryota</taxon>
        <taxon>Viridiplantae</taxon>
        <taxon>Streptophyta</taxon>
        <taxon>Embryophyta</taxon>
        <taxon>Tracheophyta</taxon>
        <taxon>Spermatophyta</taxon>
        <taxon>Magnoliopsida</taxon>
        <taxon>Liliopsida</taxon>
        <taxon>Araceae</taxon>
        <taxon>Aroideae</taxon>
        <taxon>Colocasieae</taxon>
        <taxon>Colocasia</taxon>
    </lineage>
</organism>
<comment type="caution">
    <text evidence="2">The sequence shown here is derived from an EMBL/GenBank/DDBJ whole genome shotgun (WGS) entry which is preliminary data.</text>
</comment>
<feature type="compositionally biased region" description="Polar residues" evidence="1">
    <location>
        <begin position="21"/>
        <end position="30"/>
    </location>
</feature>
<dbReference type="AlphaFoldDB" id="A0A843UUV2"/>
<name>A0A843UUV2_COLES</name>
<gene>
    <name evidence="2" type="ORF">Taro_017052</name>
</gene>
<evidence type="ECO:0000256" key="1">
    <source>
        <dbReference type="SAM" id="MobiDB-lite"/>
    </source>
</evidence>
<feature type="region of interest" description="Disordered" evidence="1">
    <location>
        <begin position="1"/>
        <end position="35"/>
    </location>
</feature>
<dbReference type="Proteomes" id="UP000652761">
    <property type="component" value="Unassembled WGS sequence"/>
</dbReference>